<dbReference type="KEGG" id="bter:105666809"/>
<dbReference type="GO" id="GO:0008270">
    <property type="term" value="F:zinc ion binding"/>
    <property type="evidence" value="ECO:0007669"/>
    <property type="project" value="UniProtKB-KW"/>
</dbReference>
<keyword evidence="4" id="KW-1185">Reference proteome</keyword>
<evidence type="ECO:0000259" key="3">
    <source>
        <dbReference type="PROSITE" id="PS50158"/>
    </source>
</evidence>
<sequence>MAATLKDLTAKATVPRRTAELKETGLEDSVTPEEVKAAIAEAGGCRADEISVGTLRSSRPRVGVATLPGNSGRENQQRRGRPIGRDCKSVVDRSERCYRCGAEGHRTRDCSARVPKCPVCTDMGLNASHRMGSPACKPPARKKKAA</sequence>
<proteinExistence type="predicted"/>
<dbReference type="InterPro" id="IPR001878">
    <property type="entry name" value="Znf_CCHC"/>
</dbReference>
<evidence type="ECO:0000256" key="1">
    <source>
        <dbReference type="PROSITE-ProRule" id="PRU00047"/>
    </source>
</evidence>
<dbReference type="Pfam" id="PF00098">
    <property type="entry name" value="zf-CCHC"/>
    <property type="match status" value="1"/>
</dbReference>
<dbReference type="PROSITE" id="PS50158">
    <property type="entry name" value="ZF_CCHC"/>
    <property type="match status" value="1"/>
</dbReference>
<dbReference type="InterPro" id="IPR036875">
    <property type="entry name" value="Znf_CCHC_sf"/>
</dbReference>
<dbReference type="RefSeq" id="XP_012174385.1">
    <property type="nucleotide sequence ID" value="XM_012318995.1"/>
</dbReference>
<feature type="domain" description="CCHC-type" evidence="3">
    <location>
        <begin position="96"/>
        <end position="110"/>
    </location>
</feature>
<dbReference type="GO" id="GO:0003676">
    <property type="term" value="F:nucleic acid binding"/>
    <property type="evidence" value="ECO:0007669"/>
    <property type="project" value="InterPro"/>
</dbReference>
<dbReference type="Proteomes" id="UP000835206">
    <property type="component" value="Unplaced"/>
</dbReference>
<reference evidence="5" key="1">
    <citation type="submission" date="2025-08" db="UniProtKB">
        <authorList>
            <consortium name="RefSeq"/>
        </authorList>
    </citation>
    <scope>IDENTIFICATION</scope>
</reference>
<evidence type="ECO:0000313" key="5">
    <source>
        <dbReference type="RefSeq" id="XP_012174385.1"/>
    </source>
</evidence>
<keyword evidence="1" id="KW-0863">Zinc-finger</keyword>
<evidence type="ECO:0000256" key="2">
    <source>
        <dbReference type="SAM" id="MobiDB-lite"/>
    </source>
</evidence>
<dbReference type="OrthoDB" id="7615112at2759"/>
<gene>
    <name evidence="5" type="primary">LOC105666809</name>
</gene>
<protein>
    <submittedName>
        <fullName evidence="5">Uncharacterized protein LOC105666809</fullName>
    </submittedName>
</protein>
<organism evidence="4 5">
    <name type="scientific">Bombus terrestris</name>
    <name type="common">Buff-tailed bumblebee</name>
    <name type="synonym">Apis terrestris</name>
    <dbReference type="NCBI Taxonomy" id="30195"/>
    <lineage>
        <taxon>Eukaryota</taxon>
        <taxon>Metazoa</taxon>
        <taxon>Ecdysozoa</taxon>
        <taxon>Arthropoda</taxon>
        <taxon>Hexapoda</taxon>
        <taxon>Insecta</taxon>
        <taxon>Pterygota</taxon>
        <taxon>Neoptera</taxon>
        <taxon>Endopterygota</taxon>
        <taxon>Hymenoptera</taxon>
        <taxon>Apocrita</taxon>
        <taxon>Aculeata</taxon>
        <taxon>Apoidea</taxon>
        <taxon>Anthophila</taxon>
        <taxon>Apidae</taxon>
        <taxon>Bombus</taxon>
        <taxon>Bombus</taxon>
    </lineage>
</organism>
<dbReference type="AlphaFoldDB" id="A0A9B2JXB3"/>
<dbReference type="GeneID" id="105666809"/>
<dbReference type="SMART" id="SM00343">
    <property type="entry name" value="ZnF_C2HC"/>
    <property type="match status" value="1"/>
</dbReference>
<accession>A0A9B2JXB3</accession>
<evidence type="ECO:0000313" key="4">
    <source>
        <dbReference type="Proteomes" id="UP000835206"/>
    </source>
</evidence>
<name>A0A9B2JXB3_BOMTE</name>
<keyword evidence="1" id="KW-0862">Zinc</keyword>
<dbReference type="Gene3D" id="4.10.60.10">
    <property type="entry name" value="Zinc finger, CCHC-type"/>
    <property type="match status" value="1"/>
</dbReference>
<dbReference type="SUPFAM" id="SSF57756">
    <property type="entry name" value="Retrovirus zinc finger-like domains"/>
    <property type="match status" value="1"/>
</dbReference>
<feature type="region of interest" description="Disordered" evidence="2">
    <location>
        <begin position="56"/>
        <end position="84"/>
    </location>
</feature>
<keyword evidence="1" id="KW-0479">Metal-binding</keyword>